<dbReference type="Proteomes" id="UP000663193">
    <property type="component" value="Chromosome 2"/>
</dbReference>
<dbReference type="AlphaFoldDB" id="A0A7U2EW19"/>
<reference evidence="4" key="1">
    <citation type="journal article" date="2021" name="BMC Genomics">
        <title>Chromosome-level genome assembly and manually-curated proteome of model necrotroph Parastagonospora nodorum Sn15 reveals a genome-wide trove of candidate effector homologs, and redundancy of virulence-related functions within an accessory chromosome.</title>
        <authorList>
            <person name="Bertazzoni S."/>
            <person name="Jones D.A.B."/>
            <person name="Phan H.T."/>
            <person name="Tan K.-C."/>
            <person name="Hane J.K."/>
        </authorList>
    </citation>
    <scope>NUCLEOTIDE SEQUENCE [LARGE SCALE GENOMIC DNA]</scope>
    <source>
        <strain evidence="4">SN15 / ATCC MYA-4574 / FGSC 10173)</strain>
    </source>
</reference>
<dbReference type="EMBL" id="CP069024">
    <property type="protein sequence ID" value="QRC92135.1"/>
    <property type="molecule type" value="Genomic_DNA"/>
</dbReference>
<dbReference type="OMA" id="TPVWYSA"/>
<keyword evidence="2" id="KW-0732">Signal</keyword>
<evidence type="ECO:0000256" key="1">
    <source>
        <dbReference type="SAM" id="MobiDB-lite"/>
    </source>
</evidence>
<organism evidence="3 4">
    <name type="scientific">Phaeosphaeria nodorum (strain SN15 / ATCC MYA-4574 / FGSC 10173)</name>
    <name type="common">Glume blotch fungus</name>
    <name type="synonym">Parastagonospora nodorum</name>
    <dbReference type="NCBI Taxonomy" id="321614"/>
    <lineage>
        <taxon>Eukaryota</taxon>
        <taxon>Fungi</taxon>
        <taxon>Dikarya</taxon>
        <taxon>Ascomycota</taxon>
        <taxon>Pezizomycotina</taxon>
        <taxon>Dothideomycetes</taxon>
        <taxon>Pleosporomycetidae</taxon>
        <taxon>Pleosporales</taxon>
        <taxon>Pleosporineae</taxon>
        <taxon>Phaeosphaeriaceae</taxon>
        <taxon>Parastagonospora</taxon>
    </lineage>
</organism>
<dbReference type="RefSeq" id="XP_001792904.1">
    <property type="nucleotide sequence ID" value="XM_001792852.1"/>
</dbReference>
<evidence type="ECO:0000313" key="4">
    <source>
        <dbReference type="Proteomes" id="UP000663193"/>
    </source>
</evidence>
<accession>A0A7U2EW19</accession>
<keyword evidence="4" id="KW-1185">Reference proteome</keyword>
<evidence type="ECO:0000256" key="2">
    <source>
        <dbReference type="SAM" id="SignalP"/>
    </source>
</evidence>
<gene>
    <name evidence="3" type="ORF">JI435_022920</name>
</gene>
<name>A0A7U2EW19_PHANO</name>
<dbReference type="OrthoDB" id="5419608at2759"/>
<feature type="signal peptide" evidence="2">
    <location>
        <begin position="1"/>
        <end position="18"/>
    </location>
</feature>
<feature type="region of interest" description="Disordered" evidence="1">
    <location>
        <begin position="135"/>
        <end position="170"/>
    </location>
</feature>
<evidence type="ECO:0000313" key="3">
    <source>
        <dbReference type="EMBL" id="QRC92135.1"/>
    </source>
</evidence>
<feature type="chain" id="PRO_5034853106" evidence="2">
    <location>
        <begin position="19"/>
        <end position="192"/>
    </location>
</feature>
<sequence>MHFKNTLLTAALSAGAAADFIVITEYPQALQTLSPEQSEQWISSNLPALQNEFLQIATDTSYLAQATSVIPELRNFVATASVSIPPVVTALDQFTIYTTVPSWYSELPSGVKSFYDDAADRVESFLNARVPENATASASGTGNVTTPVITPSGSTPITPSGEAPPENTGAAGKVQLGLGAGVAAGLVGLLAL</sequence>
<protein>
    <submittedName>
        <fullName evidence="3">Uncharacterized protein</fullName>
    </submittedName>
</protein>
<feature type="compositionally biased region" description="Polar residues" evidence="1">
    <location>
        <begin position="135"/>
        <end position="158"/>
    </location>
</feature>
<dbReference type="KEGG" id="pno:SNOG_02292"/>
<dbReference type="VEuPathDB" id="FungiDB:JI435_022920"/>
<proteinExistence type="predicted"/>